<evidence type="ECO:0000256" key="1">
    <source>
        <dbReference type="SAM" id="MobiDB-lite"/>
    </source>
</evidence>
<dbReference type="EMBL" id="JAFMPK010000047">
    <property type="protein sequence ID" value="MBO0610687.1"/>
    <property type="molecule type" value="Genomic_DNA"/>
</dbReference>
<keyword evidence="3" id="KW-1185">Reference proteome</keyword>
<organism evidence="2 3">
    <name type="scientific">Myceligenerans salitolerans</name>
    <dbReference type="NCBI Taxonomy" id="1230528"/>
    <lineage>
        <taxon>Bacteria</taxon>
        <taxon>Bacillati</taxon>
        <taxon>Actinomycetota</taxon>
        <taxon>Actinomycetes</taxon>
        <taxon>Micrococcales</taxon>
        <taxon>Promicromonosporaceae</taxon>
        <taxon>Myceligenerans</taxon>
    </lineage>
</organism>
<proteinExistence type="predicted"/>
<dbReference type="Proteomes" id="UP000664617">
    <property type="component" value="Unassembled WGS sequence"/>
</dbReference>
<gene>
    <name evidence="2" type="ORF">J0911_16805</name>
</gene>
<feature type="region of interest" description="Disordered" evidence="1">
    <location>
        <begin position="445"/>
        <end position="476"/>
    </location>
</feature>
<accession>A0ABS3ICC9</accession>
<comment type="caution">
    <text evidence="2">The sequence shown here is derived from an EMBL/GenBank/DDBJ whole genome shotgun (WGS) entry which is preliminary data.</text>
</comment>
<feature type="compositionally biased region" description="Polar residues" evidence="1">
    <location>
        <begin position="462"/>
        <end position="476"/>
    </location>
</feature>
<protein>
    <submittedName>
        <fullName evidence="2">Uncharacterized protein</fullName>
    </submittedName>
</protein>
<evidence type="ECO:0000313" key="2">
    <source>
        <dbReference type="EMBL" id="MBO0610687.1"/>
    </source>
</evidence>
<reference evidence="3" key="2">
    <citation type="submission" date="2023-07" db="EMBL/GenBank/DDBJ databases">
        <title>Myceligenerans salitolerans sp. nov., a halotolerant actinomycete isolated from a salt lake in Xinjiang, China.</title>
        <authorList>
            <person name="Guan T."/>
        </authorList>
    </citation>
    <scope>NUCLEOTIDE SEQUENCE [LARGE SCALE GENOMIC DNA]</scope>
    <source>
        <strain evidence="3">XHU 5031</strain>
    </source>
</reference>
<evidence type="ECO:0000313" key="3">
    <source>
        <dbReference type="Proteomes" id="UP000664617"/>
    </source>
</evidence>
<dbReference type="RefSeq" id="WP_207276596.1">
    <property type="nucleotide sequence ID" value="NZ_JAFMPK010000047.1"/>
</dbReference>
<sequence length="476" mass="52857">MMVQLGGIVAAEKTDLSQFAVVLVEGEDWSFIGPRLTAGYDPVSRINVPRGRFPNSRARRICLLVHDQKIVGLCLGAYRSASADVDHMIGLERLRRFAPALAVSRFLSQVSSQLRADMAETLGAGQLLAKAETVEAEAVIDGDMLYGQVLAELKALLARQSETDSRSVLLRAEQRDAMAAALEAVGLDSKATLPIVEYDELDDGHLPPFIDQLEALPMTEAAAIRHDFARMPGWLQHSDGLAHRDTVTFADPGSRRDKVTVTYADKERLERITGTDLIYFRTHQPGYVMVQYKRMVAETPGGKQLYRPDDQLREEIRRMRKFASARNDRMASPADYRLSAGPFYMKVIDAQVRRRDDARLVDGMYFPLELFERMLASGDHVGPRSGTIITRGNAPKHLGNDLFITLLRGGWIDSVGHGTDQLGGQLAGELQDLVEDRLGHQRGVLIAEDHRHPSDGWGRGRSSASNGQWQTFDQPD</sequence>
<name>A0ABS3ICC9_9MICO</name>
<reference evidence="2 3" key="1">
    <citation type="submission" date="2021-03" db="EMBL/GenBank/DDBJ databases">
        <authorList>
            <person name="Xin L."/>
        </authorList>
    </citation>
    <scope>NUCLEOTIDE SEQUENCE [LARGE SCALE GENOMIC DNA]</scope>
    <source>
        <strain evidence="2 3">XHU 5031</strain>
    </source>
</reference>